<accession>A0A8T0DKD0</accession>
<keyword evidence="1" id="KW-0812">Transmembrane</keyword>
<feature type="transmembrane region" description="Helical" evidence="1">
    <location>
        <begin position="64"/>
        <end position="86"/>
    </location>
</feature>
<name>A0A8T0DKD0_9TREM</name>
<keyword evidence="1" id="KW-0472">Membrane</keyword>
<sequence>TCSRKHLTALVHLRYGKSRQCRRRRLIQTVGETVLKKKKQPIMKSSSKSACHSPLYDRLPIIQLLGRLILSIVCLISLLSILVWIGEQAETTTTNCDSQTDPLWKKAWLPNGSEDMLITNTLRMGTAKSVESDETRKAPIDQRSRTWTLMSFL</sequence>
<keyword evidence="1" id="KW-1133">Transmembrane helix</keyword>
<comment type="caution">
    <text evidence="2">The sequence shown here is derived from an EMBL/GenBank/DDBJ whole genome shotgun (WGS) entry which is preliminary data.</text>
</comment>
<keyword evidence="3" id="KW-1185">Reference proteome</keyword>
<dbReference type="AlphaFoldDB" id="A0A8T0DKD0"/>
<organism evidence="2 3">
    <name type="scientific">Paragonimus westermani</name>
    <dbReference type="NCBI Taxonomy" id="34504"/>
    <lineage>
        <taxon>Eukaryota</taxon>
        <taxon>Metazoa</taxon>
        <taxon>Spiralia</taxon>
        <taxon>Lophotrochozoa</taxon>
        <taxon>Platyhelminthes</taxon>
        <taxon>Trematoda</taxon>
        <taxon>Digenea</taxon>
        <taxon>Plagiorchiida</taxon>
        <taxon>Troglotremata</taxon>
        <taxon>Troglotrematidae</taxon>
        <taxon>Paragonimus</taxon>
    </lineage>
</organism>
<evidence type="ECO:0000313" key="2">
    <source>
        <dbReference type="EMBL" id="KAF8567806.1"/>
    </source>
</evidence>
<dbReference type="EMBL" id="JTDF01003431">
    <property type="protein sequence ID" value="KAF8567806.1"/>
    <property type="molecule type" value="Genomic_DNA"/>
</dbReference>
<reference evidence="2 3" key="1">
    <citation type="submission" date="2019-07" db="EMBL/GenBank/DDBJ databases">
        <title>Annotation for the trematode Paragonimus westermani.</title>
        <authorList>
            <person name="Choi Y.-J."/>
        </authorList>
    </citation>
    <scope>NUCLEOTIDE SEQUENCE [LARGE SCALE GENOMIC DNA]</scope>
    <source>
        <strain evidence="2">180907_Pwestermani</strain>
    </source>
</reference>
<feature type="non-terminal residue" evidence="2">
    <location>
        <position position="1"/>
    </location>
</feature>
<dbReference type="Proteomes" id="UP000699462">
    <property type="component" value="Unassembled WGS sequence"/>
</dbReference>
<protein>
    <submittedName>
        <fullName evidence="2">Uncharacterized protein</fullName>
    </submittedName>
</protein>
<proteinExistence type="predicted"/>
<gene>
    <name evidence="2" type="ORF">P879_04876</name>
</gene>
<evidence type="ECO:0000313" key="3">
    <source>
        <dbReference type="Proteomes" id="UP000699462"/>
    </source>
</evidence>
<evidence type="ECO:0000256" key="1">
    <source>
        <dbReference type="SAM" id="Phobius"/>
    </source>
</evidence>